<sequence length="113" mass="12487">MHDEPVDLDARRGRAGLIETENRRKSLHDRGAEKAANEAGHAAVDEADDLAEATGSWVSAADKARHLLRQYARTREGRIPAQSRMIERTLNDLSVLIDTARKEAQEAGKEGED</sequence>
<proteinExistence type="predicted"/>
<evidence type="ECO:0000313" key="2">
    <source>
        <dbReference type="EMBL" id="RVU38905.1"/>
    </source>
</evidence>
<dbReference type="AlphaFoldDB" id="A0A437QWJ0"/>
<dbReference type="RefSeq" id="WP_127764276.1">
    <property type="nucleotide sequence ID" value="NZ_SADE01000001.1"/>
</dbReference>
<name>A0A437QWJ0_9PROT</name>
<accession>A0A437QWJ0</accession>
<dbReference type="OrthoDB" id="7863713at2"/>
<gene>
    <name evidence="2" type="ORF">EOI86_06460</name>
</gene>
<keyword evidence="3" id="KW-1185">Reference proteome</keyword>
<reference evidence="3" key="1">
    <citation type="submission" date="2019-01" db="EMBL/GenBank/DDBJ databases">
        <title>Gri0909 isolated from a small marine red alga.</title>
        <authorList>
            <person name="Kim J."/>
            <person name="Jeong S.E."/>
            <person name="Jeon C.O."/>
        </authorList>
    </citation>
    <scope>NUCLEOTIDE SEQUENCE [LARGE SCALE GENOMIC DNA]</scope>
    <source>
        <strain evidence="3">Gri0909</strain>
    </source>
</reference>
<organism evidence="2 3">
    <name type="scientific">Hwanghaeella grinnelliae</name>
    <dbReference type="NCBI Taxonomy" id="2500179"/>
    <lineage>
        <taxon>Bacteria</taxon>
        <taxon>Pseudomonadati</taxon>
        <taxon>Pseudomonadota</taxon>
        <taxon>Alphaproteobacteria</taxon>
        <taxon>Rhodospirillales</taxon>
        <taxon>Rhodospirillaceae</taxon>
        <taxon>Hwanghaeella</taxon>
    </lineage>
</organism>
<feature type="compositionally biased region" description="Basic and acidic residues" evidence="1">
    <location>
        <begin position="20"/>
        <end position="36"/>
    </location>
</feature>
<protein>
    <submittedName>
        <fullName evidence="2">Uncharacterized protein</fullName>
    </submittedName>
</protein>
<evidence type="ECO:0000256" key="1">
    <source>
        <dbReference type="SAM" id="MobiDB-lite"/>
    </source>
</evidence>
<evidence type="ECO:0000313" key="3">
    <source>
        <dbReference type="Proteomes" id="UP000287447"/>
    </source>
</evidence>
<dbReference type="EMBL" id="SADE01000001">
    <property type="protein sequence ID" value="RVU38905.1"/>
    <property type="molecule type" value="Genomic_DNA"/>
</dbReference>
<dbReference type="Proteomes" id="UP000287447">
    <property type="component" value="Unassembled WGS sequence"/>
</dbReference>
<feature type="compositionally biased region" description="Basic and acidic residues" evidence="1">
    <location>
        <begin position="1"/>
        <end position="12"/>
    </location>
</feature>
<feature type="region of interest" description="Disordered" evidence="1">
    <location>
        <begin position="1"/>
        <end position="41"/>
    </location>
</feature>
<comment type="caution">
    <text evidence="2">The sequence shown here is derived from an EMBL/GenBank/DDBJ whole genome shotgun (WGS) entry which is preliminary data.</text>
</comment>